<evidence type="ECO:0000259" key="2">
    <source>
        <dbReference type="Pfam" id="PF00899"/>
    </source>
</evidence>
<dbReference type="EMBL" id="JASJQH010006891">
    <property type="protein sequence ID" value="KAK9728781.1"/>
    <property type="molecule type" value="Genomic_DNA"/>
</dbReference>
<feature type="transmembrane region" description="Helical" evidence="1">
    <location>
        <begin position="109"/>
        <end position="127"/>
    </location>
</feature>
<keyword evidence="4" id="KW-1185">Reference proteome</keyword>
<feature type="domain" description="THIF-type NAD/FAD binding fold" evidence="2">
    <location>
        <begin position="94"/>
        <end position="336"/>
    </location>
</feature>
<organism evidence="3 4">
    <name type="scientific">Basidiobolus ranarum</name>
    <dbReference type="NCBI Taxonomy" id="34480"/>
    <lineage>
        <taxon>Eukaryota</taxon>
        <taxon>Fungi</taxon>
        <taxon>Fungi incertae sedis</taxon>
        <taxon>Zoopagomycota</taxon>
        <taxon>Entomophthoromycotina</taxon>
        <taxon>Basidiobolomycetes</taxon>
        <taxon>Basidiobolales</taxon>
        <taxon>Basidiobolaceae</taxon>
        <taxon>Basidiobolus</taxon>
    </lineage>
</organism>
<dbReference type="Gene3D" id="3.40.50.720">
    <property type="entry name" value="NAD(P)-binding Rossmann-like Domain"/>
    <property type="match status" value="1"/>
</dbReference>
<dbReference type="PANTHER" id="PTHR43267">
    <property type="entry name" value="TRNA THREONYLCARBAMOYLADENOSINE DEHYDRATASE"/>
    <property type="match status" value="1"/>
</dbReference>
<dbReference type="InterPro" id="IPR035985">
    <property type="entry name" value="Ubiquitin-activating_enz"/>
</dbReference>
<name>A0ABR2WAN2_9FUNG</name>
<dbReference type="InterPro" id="IPR045886">
    <property type="entry name" value="ThiF/MoeB/HesA"/>
</dbReference>
<dbReference type="InterPro" id="IPR000594">
    <property type="entry name" value="ThiF_NAD_FAD-bd"/>
</dbReference>
<protein>
    <recommendedName>
        <fullName evidence="2">THIF-type NAD/FAD binding fold domain-containing protein</fullName>
    </recommendedName>
</protein>
<keyword evidence="1" id="KW-0812">Transmembrane</keyword>
<dbReference type="SUPFAM" id="SSF69572">
    <property type="entry name" value="Activating enzymes of the ubiquitin-like proteins"/>
    <property type="match status" value="1"/>
</dbReference>
<sequence>MNFNDWKLPTLLFNPKVQLALTAVAASVTTATVILASQNKNRKGRTVEGKNKNKKKFEEVPLIIRDKVEPVNSSQKVLTKEEKSLLEEQLKKSIEFFGEKGVEKLRNSFVIVVGAGGVGSWAALMLLRSGVEHMRIIDFDQVTLSSLNRHAVATRSDVGTPKVLALKRHFQRISPHADIDARVELFKDELADILLEGKPDFVLDCIDNIDTKLHLLQYCHEKEIPVISSMGAGAKADPSKVQISDISETFEDSLARAVRRKIRKLGVEKGITVVYSTEKPGEVKLLPLEQSQEEKPDEFAVLPDFRVRILPVLGTLPAIFGMTMASYVTNKLANYEIQPLAIKQRDSVYARILRDMFSRETKNYKIKIDGLPFDKRDVGYLLEEVWRGRSIISGEMDRLALVRWDNSKPLGFQNCICLTKTEATAHEKVTSNPEEHYPKEIVDRVQRKLIEEKTLSKWR</sequence>
<proteinExistence type="predicted"/>
<evidence type="ECO:0000313" key="3">
    <source>
        <dbReference type="EMBL" id="KAK9728781.1"/>
    </source>
</evidence>
<dbReference type="Pfam" id="PF00899">
    <property type="entry name" value="ThiF"/>
    <property type="match status" value="1"/>
</dbReference>
<evidence type="ECO:0000256" key="1">
    <source>
        <dbReference type="SAM" id="Phobius"/>
    </source>
</evidence>
<dbReference type="PANTHER" id="PTHR43267:SF2">
    <property type="entry name" value="TRNA THREONYLCARBAMOYLADENOSINE DEHYDRATASE 1-RELATED"/>
    <property type="match status" value="1"/>
</dbReference>
<evidence type="ECO:0000313" key="4">
    <source>
        <dbReference type="Proteomes" id="UP001479436"/>
    </source>
</evidence>
<dbReference type="Proteomes" id="UP001479436">
    <property type="component" value="Unassembled WGS sequence"/>
</dbReference>
<gene>
    <name evidence="3" type="ORF">K7432_000811</name>
</gene>
<keyword evidence="1" id="KW-1133">Transmembrane helix</keyword>
<reference evidence="3 4" key="1">
    <citation type="submission" date="2023-04" db="EMBL/GenBank/DDBJ databases">
        <title>Genome of Basidiobolus ranarum AG-B5.</title>
        <authorList>
            <person name="Stajich J.E."/>
            <person name="Carter-House D."/>
            <person name="Gryganskyi A."/>
        </authorList>
    </citation>
    <scope>NUCLEOTIDE SEQUENCE [LARGE SCALE GENOMIC DNA]</scope>
    <source>
        <strain evidence="3 4">AG-B5</strain>
    </source>
</reference>
<keyword evidence="1" id="KW-0472">Membrane</keyword>
<comment type="caution">
    <text evidence="3">The sequence shown here is derived from an EMBL/GenBank/DDBJ whole genome shotgun (WGS) entry which is preliminary data.</text>
</comment>
<feature type="transmembrane region" description="Helical" evidence="1">
    <location>
        <begin position="17"/>
        <end position="36"/>
    </location>
</feature>
<accession>A0ABR2WAN2</accession>
<dbReference type="CDD" id="cd00755">
    <property type="entry name" value="YgdL_like"/>
    <property type="match status" value="1"/>
</dbReference>